<dbReference type="Proteomes" id="UP001054945">
    <property type="component" value="Unassembled WGS sequence"/>
</dbReference>
<dbReference type="AlphaFoldDB" id="A0AAV4MYX9"/>
<reference evidence="1 2" key="1">
    <citation type="submission" date="2021-06" db="EMBL/GenBank/DDBJ databases">
        <title>Caerostris extrusa draft genome.</title>
        <authorList>
            <person name="Kono N."/>
            <person name="Arakawa K."/>
        </authorList>
    </citation>
    <scope>NUCLEOTIDE SEQUENCE [LARGE SCALE GENOMIC DNA]</scope>
</reference>
<evidence type="ECO:0000313" key="1">
    <source>
        <dbReference type="EMBL" id="GIX76925.1"/>
    </source>
</evidence>
<accession>A0AAV4MYX9</accession>
<organism evidence="1 2">
    <name type="scientific">Caerostris extrusa</name>
    <name type="common">Bark spider</name>
    <name type="synonym">Caerostris bankana</name>
    <dbReference type="NCBI Taxonomy" id="172846"/>
    <lineage>
        <taxon>Eukaryota</taxon>
        <taxon>Metazoa</taxon>
        <taxon>Ecdysozoa</taxon>
        <taxon>Arthropoda</taxon>
        <taxon>Chelicerata</taxon>
        <taxon>Arachnida</taxon>
        <taxon>Araneae</taxon>
        <taxon>Araneomorphae</taxon>
        <taxon>Entelegynae</taxon>
        <taxon>Araneoidea</taxon>
        <taxon>Araneidae</taxon>
        <taxon>Caerostris</taxon>
    </lineage>
</organism>
<protein>
    <submittedName>
        <fullName evidence="1">Uncharacterized protein</fullName>
    </submittedName>
</protein>
<gene>
    <name evidence="1" type="ORF">CEXT_269261</name>
</gene>
<proteinExistence type="predicted"/>
<sequence length="156" mass="17813">MLWFCQTASHRYRRVTVSGNFFAKVAARMRGLGFTMQRAAVPFENEWSGNMAMLGKCQQPSHLVITAITLLEEAFNFHFSRDGIITVSASLWHPPTRACQMKASQADEACRVPECTTGGVRPDTEGPRKLEKLFAISRQKEIRMWCPINIRRFFRA</sequence>
<name>A0AAV4MYX9_CAEEX</name>
<dbReference type="EMBL" id="BPLR01002702">
    <property type="protein sequence ID" value="GIX76925.1"/>
    <property type="molecule type" value="Genomic_DNA"/>
</dbReference>
<evidence type="ECO:0000313" key="2">
    <source>
        <dbReference type="Proteomes" id="UP001054945"/>
    </source>
</evidence>
<comment type="caution">
    <text evidence="1">The sequence shown here is derived from an EMBL/GenBank/DDBJ whole genome shotgun (WGS) entry which is preliminary data.</text>
</comment>
<keyword evidence="2" id="KW-1185">Reference proteome</keyword>